<dbReference type="InterPro" id="IPR053137">
    <property type="entry name" value="NLR-like"/>
</dbReference>
<dbReference type="GO" id="GO:0003824">
    <property type="term" value="F:catalytic activity"/>
    <property type="evidence" value="ECO:0007669"/>
    <property type="project" value="InterPro"/>
</dbReference>
<dbReference type="Pfam" id="PF05729">
    <property type="entry name" value="NACHT"/>
    <property type="match status" value="1"/>
</dbReference>
<keyword evidence="4" id="KW-1185">Reference proteome</keyword>
<feature type="region of interest" description="Disordered" evidence="1">
    <location>
        <begin position="517"/>
        <end position="550"/>
    </location>
</feature>
<evidence type="ECO:0000313" key="4">
    <source>
        <dbReference type="Proteomes" id="UP000053095"/>
    </source>
</evidence>
<protein>
    <submittedName>
        <fullName evidence="3">Pfs domain protein</fullName>
    </submittedName>
</protein>
<evidence type="ECO:0000256" key="1">
    <source>
        <dbReference type="SAM" id="MobiDB-lite"/>
    </source>
</evidence>
<feature type="compositionally biased region" description="Basic and acidic residues" evidence="1">
    <location>
        <begin position="455"/>
        <end position="467"/>
    </location>
</feature>
<feature type="compositionally biased region" description="Basic residues" evidence="1">
    <location>
        <begin position="1508"/>
        <end position="1517"/>
    </location>
</feature>
<dbReference type="PANTHER" id="PTHR46082:SF11">
    <property type="entry name" value="AAA+ ATPASE DOMAIN-CONTAINING PROTEIN-RELATED"/>
    <property type="match status" value="1"/>
</dbReference>
<feature type="compositionally biased region" description="Acidic residues" evidence="1">
    <location>
        <begin position="678"/>
        <end position="691"/>
    </location>
</feature>
<evidence type="ECO:0000259" key="2">
    <source>
        <dbReference type="PROSITE" id="PS50837"/>
    </source>
</evidence>
<dbReference type="PROSITE" id="PS50837">
    <property type="entry name" value="NACHT"/>
    <property type="match status" value="1"/>
</dbReference>
<name>A0A0B8N7J5_TALPI</name>
<feature type="compositionally biased region" description="Polar residues" evidence="1">
    <location>
        <begin position="1425"/>
        <end position="1457"/>
    </location>
</feature>
<dbReference type="SUPFAM" id="SSF53167">
    <property type="entry name" value="Purine and uridine phosphorylases"/>
    <property type="match status" value="1"/>
</dbReference>
<feature type="compositionally biased region" description="Acidic residues" evidence="1">
    <location>
        <begin position="534"/>
        <end position="544"/>
    </location>
</feature>
<dbReference type="Proteomes" id="UP000053095">
    <property type="component" value="Unassembled WGS sequence"/>
</dbReference>
<dbReference type="EMBL" id="DF933847">
    <property type="protein sequence ID" value="GAM43548.1"/>
    <property type="molecule type" value="Genomic_DNA"/>
</dbReference>
<dbReference type="InterPro" id="IPR035994">
    <property type="entry name" value="Nucleoside_phosphorylase_sf"/>
</dbReference>
<dbReference type="GO" id="GO:0009116">
    <property type="term" value="P:nucleoside metabolic process"/>
    <property type="evidence" value="ECO:0007669"/>
    <property type="project" value="InterPro"/>
</dbReference>
<feature type="compositionally biased region" description="Polar residues" evidence="1">
    <location>
        <begin position="1467"/>
        <end position="1496"/>
    </location>
</feature>
<dbReference type="PANTHER" id="PTHR46082">
    <property type="entry name" value="ATP/GTP-BINDING PROTEIN-RELATED"/>
    <property type="match status" value="1"/>
</dbReference>
<feature type="compositionally biased region" description="Polar residues" evidence="1">
    <location>
        <begin position="473"/>
        <end position="487"/>
    </location>
</feature>
<sequence>MMSSTHDDYTIAWICALPLEAAAARVMLNRTHSPLPNPSTDSNAYELGELDGHYIVITCLPAGVYGTVAAANVVSRMRSTFPRLQYGLMVGIGGGVPGNNNDIRLGDIVVSKPGPNHSGVIQYDYGKAVQGGHFRQTGTSNKPPQTLLTHISQLEAKGVPRIEDDMKNIMEEALERNPDIEGRFFPPEQVTDLLFESSYHHAAGKGTCEEFDAKLREYYINPKNNRLRIERLSGDALDMQQCYINLSIIEYKQNDRNMLPQEKSLSSTFSLPNRLKLRADDPEKEVTLPQLFHERKLLDGRNAQPRRILIRGRAGVGKTTLCKKIVYDFLHHQMWADLFDRIIWIPLRRLKGMSDLDEFFRQEFFKHEAERDSLVTKLRRAVLDRTHKKTLWLLDGLDEVSGYRNPSGAHVTEIFNSLLNEDNVIITSRPQAVKLSGLTPFDLELEETVGFQFQRQDEDIPGEHKLSDPSAARYSQQSPEEVNLTSEEWTKTYPPPMTEMTATESFALSHDIWSSKDARDTGNVSTKGTSMDPGDQEIDQDPGDNESIYTSDVPQSLAYIQELSKSFFKESELPDAKSLERIRENLPELLRGFAQRLGGENHDSVHFQVMKFINKKRVDITTSFGQYYLDDTEPLQEKRQDDMSLDELLARWQVDQVVDDPNSATARPEDVPFTNENAESDGDDDDDVDDVDDSQLAMYRNVVANSIAFQWLLCRLHRETSLATLEASPARAISTHIRQILYTRRENRVISSQRGPPKCSVLFQSDWEPLAFVSNQEYKEEPDEAIESAIVIVQAMNGGAEAMTCSEYVGRTWPLLGGHFMGLVKHTVQSKPGLRCSVGLFDKTKLTAWLQSSGCFALEATGVVETLVEVAEVFAFITAALRSAPGDSVASVIPTIHSCGKTKDQNYRFTFHAQHSDGLLRSIGQCWQDLFRNPVVVLGFPVRRRRPDQGPGLDISLVTLAALVGTRRLSIFCGKVFLQGFCTILVPTKYAGDTVHWHVLFNEDGSRFPFTDTRVREITKDFDLSKHLTLSGIETARHIVGWCQRVRNYAGSKEASYDIYKTGLRQPDSRFAFDRVSISAGKIINAGASVAIGKKDKPARAAKATDYHKQIEWAEEQFIVFYDCKDRRAWLIDGLSALLHLVRARLAHRRKVGREVLFRDDDIKEPDTPHTGKAAANAILRNRANMDLKIYEKWNRIVEETSQKGKEQLETNLKTQRTWEQLPDLVGDVYTILGMLFDIQTDKSTEDGYGARVHKSPRRHLEGWDFQQVMTGADLLPKAAMLHDIGLGWVDLVRAINAVTLFGVGYGEIIQPVDTAQALSLGRDGAGNSAQPGPAANAPQEGIRCDRWTTLPKGEDLLATTVPVIRDIMENIYRDPNNKNRLRELLFARNFHSPPEPLPDHGAVIFGHSVKFPLVWKWEAYSVPTEGNPQPPQLTSQSSHQSDSGLAMSVTSSSANEESIGRGSILQPASSRSTIGEATSSLDLDSVTRSDATTSSDKGKTADNLFKRLLKKNRLSTKSREGSERSK</sequence>
<feature type="domain" description="NACHT" evidence="2">
    <location>
        <begin position="306"/>
        <end position="432"/>
    </location>
</feature>
<feature type="compositionally biased region" description="Basic and acidic residues" evidence="1">
    <location>
        <begin position="1518"/>
        <end position="1527"/>
    </location>
</feature>
<dbReference type="InterPro" id="IPR027417">
    <property type="entry name" value="P-loop_NTPase"/>
</dbReference>
<organism evidence="3 4">
    <name type="scientific">Talaromyces pinophilus</name>
    <name type="common">Penicillium pinophilum</name>
    <dbReference type="NCBI Taxonomy" id="128442"/>
    <lineage>
        <taxon>Eukaryota</taxon>
        <taxon>Fungi</taxon>
        <taxon>Dikarya</taxon>
        <taxon>Ascomycota</taxon>
        <taxon>Pezizomycotina</taxon>
        <taxon>Eurotiomycetes</taxon>
        <taxon>Eurotiomycetidae</taxon>
        <taxon>Eurotiales</taxon>
        <taxon>Trichocomaceae</taxon>
        <taxon>Talaromyces</taxon>
        <taxon>Talaromyces sect. Talaromyces</taxon>
    </lineage>
</organism>
<feature type="region of interest" description="Disordered" evidence="1">
    <location>
        <begin position="454"/>
        <end position="487"/>
    </location>
</feature>
<accession>A0A0B8N7J5</accession>
<feature type="region of interest" description="Disordered" evidence="1">
    <location>
        <begin position="1425"/>
        <end position="1527"/>
    </location>
</feature>
<dbReference type="InterPro" id="IPR007111">
    <property type="entry name" value="NACHT_NTPase"/>
</dbReference>
<proteinExistence type="predicted"/>
<reference evidence="4" key="1">
    <citation type="journal article" date="2015" name="Genome Announc.">
        <title>Draft genome sequence of Talaromyces cellulolyticus strain Y-94, a source of lignocellulosic biomass-degrading enzymes.</title>
        <authorList>
            <person name="Fujii T."/>
            <person name="Koike H."/>
            <person name="Sawayama S."/>
            <person name="Yano S."/>
            <person name="Inoue H."/>
        </authorList>
    </citation>
    <scope>NUCLEOTIDE SEQUENCE [LARGE SCALE GENOMIC DNA]</scope>
    <source>
        <strain evidence="4">Y-94</strain>
    </source>
</reference>
<feature type="region of interest" description="Disordered" evidence="1">
    <location>
        <begin position="660"/>
        <end position="691"/>
    </location>
</feature>
<gene>
    <name evidence="3" type="ORF">TCE0_051r18450</name>
</gene>
<dbReference type="Gene3D" id="3.40.50.1580">
    <property type="entry name" value="Nucleoside phosphorylase domain"/>
    <property type="match status" value="1"/>
</dbReference>
<dbReference type="Gene3D" id="3.40.50.300">
    <property type="entry name" value="P-loop containing nucleotide triphosphate hydrolases"/>
    <property type="match status" value="1"/>
</dbReference>
<dbReference type="SUPFAM" id="SSF52540">
    <property type="entry name" value="P-loop containing nucleoside triphosphate hydrolases"/>
    <property type="match status" value="1"/>
</dbReference>
<evidence type="ECO:0000313" key="3">
    <source>
        <dbReference type="EMBL" id="GAM43548.1"/>
    </source>
</evidence>